<evidence type="ECO:0000313" key="2">
    <source>
        <dbReference type="EMBL" id="KAF2834636.1"/>
    </source>
</evidence>
<evidence type="ECO:0000313" key="3">
    <source>
        <dbReference type="Proteomes" id="UP000799429"/>
    </source>
</evidence>
<evidence type="ECO:0000256" key="1">
    <source>
        <dbReference type="SAM" id="Coils"/>
    </source>
</evidence>
<dbReference type="Proteomes" id="UP000799429">
    <property type="component" value="Unassembled WGS sequence"/>
</dbReference>
<accession>A0A9P4S382</accession>
<reference evidence="2" key="1">
    <citation type="journal article" date="2020" name="Stud. Mycol.">
        <title>101 Dothideomycetes genomes: a test case for predicting lifestyles and emergence of pathogens.</title>
        <authorList>
            <person name="Haridas S."/>
            <person name="Albert R."/>
            <person name="Binder M."/>
            <person name="Bloem J."/>
            <person name="Labutti K."/>
            <person name="Salamov A."/>
            <person name="Andreopoulos B."/>
            <person name="Baker S."/>
            <person name="Barry K."/>
            <person name="Bills G."/>
            <person name="Bluhm B."/>
            <person name="Cannon C."/>
            <person name="Castanera R."/>
            <person name="Culley D."/>
            <person name="Daum C."/>
            <person name="Ezra D."/>
            <person name="Gonzalez J."/>
            <person name="Henrissat B."/>
            <person name="Kuo A."/>
            <person name="Liang C."/>
            <person name="Lipzen A."/>
            <person name="Lutzoni F."/>
            <person name="Magnuson J."/>
            <person name="Mondo S."/>
            <person name="Nolan M."/>
            <person name="Ohm R."/>
            <person name="Pangilinan J."/>
            <person name="Park H.-J."/>
            <person name="Ramirez L."/>
            <person name="Alfaro M."/>
            <person name="Sun H."/>
            <person name="Tritt A."/>
            <person name="Yoshinaga Y."/>
            <person name="Zwiers L.-H."/>
            <person name="Turgeon B."/>
            <person name="Goodwin S."/>
            <person name="Spatafora J."/>
            <person name="Crous P."/>
            <person name="Grigoriev I."/>
        </authorList>
    </citation>
    <scope>NUCLEOTIDE SEQUENCE</scope>
    <source>
        <strain evidence="2">CBS 101060</strain>
    </source>
</reference>
<protein>
    <submittedName>
        <fullName evidence="2">Uncharacterized protein</fullName>
    </submittedName>
</protein>
<keyword evidence="3" id="KW-1185">Reference proteome</keyword>
<gene>
    <name evidence="2" type="ORF">M501DRAFT_1045441</name>
</gene>
<keyword evidence="1" id="KW-0175">Coiled coil</keyword>
<proteinExistence type="predicted"/>
<dbReference type="AlphaFoldDB" id="A0A9P4S382"/>
<organism evidence="2 3">
    <name type="scientific">Patellaria atrata CBS 101060</name>
    <dbReference type="NCBI Taxonomy" id="1346257"/>
    <lineage>
        <taxon>Eukaryota</taxon>
        <taxon>Fungi</taxon>
        <taxon>Dikarya</taxon>
        <taxon>Ascomycota</taxon>
        <taxon>Pezizomycotina</taxon>
        <taxon>Dothideomycetes</taxon>
        <taxon>Dothideomycetes incertae sedis</taxon>
        <taxon>Patellariales</taxon>
        <taxon>Patellariaceae</taxon>
        <taxon>Patellaria</taxon>
    </lineage>
</organism>
<sequence>MGGKHIRAREYDAGIRAAYEQNIVRILEAFKIPYERFREQQSFKEAERVLEINSGLRVEISSLKQNIEALMKEKEEKEEKEALVEKLSEERDGLKEKLEKHREILVKSHTLAMKIQAEYDATEEAYLKQQARLRGE</sequence>
<name>A0A9P4S382_9PEZI</name>
<dbReference type="EMBL" id="MU006116">
    <property type="protein sequence ID" value="KAF2834636.1"/>
    <property type="molecule type" value="Genomic_DNA"/>
</dbReference>
<comment type="caution">
    <text evidence="2">The sequence shown here is derived from an EMBL/GenBank/DDBJ whole genome shotgun (WGS) entry which is preliminary data.</text>
</comment>
<feature type="coiled-coil region" evidence="1">
    <location>
        <begin position="53"/>
        <end position="104"/>
    </location>
</feature>